<proteinExistence type="predicted"/>
<name>A0AAW1EIM7_ZOAVI</name>
<dbReference type="Proteomes" id="UP001488805">
    <property type="component" value="Unassembled WGS sequence"/>
</dbReference>
<organism evidence="2 3">
    <name type="scientific">Zoarces viviparus</name>
    <name type="common">Viviparous eelpout</name>
    <name type="synonym">Blennius viviparus</name>
    <dbReference type="NCBI Taxonomy" id="48416"/>
    <lineage>
        <taxon>Eukaryota</taxon>
        <taxon>Metazoa</taxon>
        <taxon>Chordata</taxon>
        <taxon>Craniata</taxon>
        <taxon>Vertebrata</taxon>
        <taxon>Euteleostomi</taxon>
        <taxon>Actinopterygii</taxon>
        <taxon>Neopterygii</taxon>
        <taxon>Teleostei</taxon>
        <taxon>Neoteleostei</taxon>
        <taxon>Acanthomorphata</taxon>
        <taxon>Eupercaria</taxon>
        <taxon>Perciformes</taxon>
        <taxon>Cottioidei</taxon>
        <taxon>Zoarcales</taxon>
        <taxon>Zoarcidae</taxon>
        <taxon>Zoarcinae</taxon>
        <taxon>Zoarces</taxon>
    </lineage>
</organism>
<evidence type="ECO:0000313" key="2">
    <source>
        <dbReference type="EMBL" id="KAK9522048.1"/>
    </source>
</evidence>
<reference evidence="2 3" key="1">
    <citation type="journal article" date="2024" name="Genome Biol. Evol.">
        <title>Chromosome-level genome assembly of the viviparous eelpout Zoarces viviparus.</title>
        <authorList>
            <person name="Fuhrmann N."/>
            <person name="Brasseur M.V."/>
            <person name="Bakowski C.E."/>
            <person name="Podsiadlowski L."/>
            <person name="Prost S."/>
            <person name="Krehenwinkel H."/>
            <person name="Mayer C."/>
        </authorList>
    </citation>
    <scope>NUCLEOTIDE SEQUENCE [LARGE SCALE GENOMIC DNA]</scope>
    <source>
        <strain evidence="2">NO-MEL_2022_Ind0_liver</strain>
    </source>
</reference>
<accession>A0AAW1EIM7</accession>
<evidence type="ECO:0000256" key="1">
    <source>
        <dbReference type="SAM" id="MobiDB-lite"/>
    </source>
</evidence>
<feature type="compositionally biased region" description="Pro residues" evidence="1">
    <location>
        <begin position="55"/>
        <end position="65"/>
    </location>
</feature>
<protein>
    <submittedName>
        <fullName evidence="2">Uncharacterized protein</fullName>
    </submittedName>
</protein>
<feature type="region of interest" description="Disordered" evidence="1">
    <location>
        <begin position="80"/>
        <end position="104"/>
    </location>
</feature>
<keyword evidence="3" id="KW-1185">Reference proteome</keyword>
<sequence length="112" mass="11578">MTTEEEGEAGREAGGCFSSSWIRDGRRGGRGASGLRAAGTTNHQPPPVSFCGSWSPPPPPLPPFLPSSLTGRFWGAFSGAPPTISPGASVSPTDRERDLASGAGPLLVLRFE</sequence>
<dbReference type="EMBL" id="JBCEZU010000221">
    <property type="protein sequence ID" value="KAK9522048.1"/>
    <property type="molecule type" value="Genomic_DNA"/>
</dbReference>
<evidence type="ECO:0000313" key="3">
    <source>
        <dbReference type="Proteomes" id="UP001488805"/>
    </source>
</evidence>
<gene>
    <name evidence="2" type="ORF">VZT92_018540</name>
</gene>
<feature type="region of interest" description="Disordered" evidence="1">
    <location>
        <begin position="1"/>
        <end position="66"/>
    </location>
</feature>
<comment type="caution">
    <text evidence="2">The sequence shown here is derived from an EMBL/GenBank/DDBJ whole genome shotgun (WGS) entry which is preliminary data.</text>
</comment>
<dbReference type="AlphaFoldDB" id="A0AAW1EIM7"/>